<keyword evidence="3" id="KW-1185">Reference proteome</keyword>
<dbReference type="EMBL" id="QNRK01000002">
    <property type="protein sequence ID" value="RBP17536.1"/>
    <property type="molecule type" value="Genomic_DNA"/>
</dbReference>
<keyword evidence="1" id="KW-1133">Transmembrane helix</keyword>
<feature type="transmembrane region" description="Helical" evidence="1">
    <location>
        <begin position="12"/>
        <end position="38"/>
    </location>
</feature>
<keyword evidence="1" id="KW-0812">Transmembrane</keyword>
<gene>
    <name evidence="2" type="ORF">DFR50_10227</name>
</gene>
<reference evidence="2 3" key="1">
    <citation type="submission" date="2018-06" db="EMBL/GenBank/DDBJ databases">
        <title>Genomic Encyclopedia of Type Strains, Phase IV (KMG-IV): sequencing the most valuable type-strain genomes for metagenomic binning, comparative biology and taxonomic classification.</title>
        <authorList>
            <person name="Goeker M."/>
        </authorList>
    </citation>
    <scope>NUCLEOTIDE SEQUENCE [LARGE SCALE GENOMIC DNA]</scope>
    <source>
        <strain evidence="2 3">DSM 24875</strain>
    </source>
</reference>
<evidence type="ECO:0000256" key="1">
    <source>
        <dbReference type="SAM" id="Phobius"/>
    </source>
</evidence>
<evidence type="ECO:0000313" key="3">
    <source>
        <dbReference type="Proteomes" id="UP000253529"/>
    </source>
</evidence>
<name>A0A366FTR0_9HYPH</name>
<dbReference type="Proteomes" id="UP000253529">
    <property type="component" value="Unassembled WGS sequence"/>
</dbReference>
<organism evidence="2 3">
    <name type="scientific">Roseiarcus fermentans</name>
    <dbReference type="NCBI Taxonomy" id="1473586"/>
    <lineage>
        <taxon>Bacteria</taxon>
        <taxon>Pseudomonadati</taxon>
        <taxon>Pseudomonadota</taxon>
        <taxon>Alphaproteobacteria</taxon>
        <taxon>Hyphomicrobiales</taxon>
        <taxon>Roseiarcaceae</taxon>
        <taxon>Roseiarcus</taxon>
    </lineage>
</organism>
<evidence type="ECO:0000313" key="2">
    <source>
        <dbReference type="EMBL" id="RBP17536.1"/>
    </source>
</evidence>
<keyword evidence="1" id="KW-0472">Membrane</keyword>
<dbReference type="RefSeq" id="WP_170153004.1">
    <property type="nucleotide sequence ID" value="NZ_QNRK01000002.1"/>
</dbReference>
<sequence length="54" mass="5968">MTMPDSLYGALMLSFVDFFMSIVMISGIGVVLALFPLLNRLGKVDEKGLREGHH</sequence>
<accession>A0A366FTR0</accession>
<comment type="caution">
    <text evidence="2">The sequence shown here is derived from an EMBL/GenBank/DDBJ whole genome shotgun (WGS) entry which is preliminary data.</text>
</comment>
<dbReference type="AlphaFoldDB" id="A0A366FTR0"/>
<protein>
    <submittedName>
        <fullName evidence="2">Uncharacterized protein</fullName>
    </submittedName>
</protein>
<proteinExistence type="predicted"/>